<dbReference type="GO" id="GO:0005886">
    <property type="term" value="C:plasma membrane"/>
    <property type="evidence" value="ECO:0007669"/>
    <property type="project" value="TreeGrafter"/>
</dbReference>
<organism evidence="2 3">
    <name type="scientific">Oscillochloris trichoides DG-6</name>
    <dbReference type="NCBI Taxonomy" id="765420"/>
    <lineage>
        <taxon>Bacteria</taxon>
        <taxon>Bacillati</taxon>
        <taxon>Chloroflexota</taxon>
        <taxon>Chloroflexia</taxon>
        <taxon>Chloroflexales</taxon>
        <taxon>Chloroflexineae</taxon>
        <taxon>Oscillochloridaceae</taxon>
        <taxon>Oscillochloris</taxon>
    </lineage>
</organism>
<accession>E1IBS3</accession>
<dbReference type="InterPro" id="IPR000160">
    <property type="entry name" value="GGDEF_dom"/>
</dbReference>
<dbReference type="HOGENOM" id="CLU_000445_11_4_0"/>
<dbReference type="SUPFAM" id="SSF55073">
    <property type="entry name" value="Nucleotide cyclase"/>
    <property type="match status" value="1"/>
</dbReference>
<feature type="domain" description="GGDEF" evidence="1">
    <location>
        <begin position="195"/>
        <end position="328"/>
    </location>
</feature>
<dbReference type="GO" id="GO:0043709">
    <property type="term" value="P:cell adhesion involved in single-species biofilm formation"/>
    <property type="evidence" value="ECO:0007669"/>
    <property type="project" value="TreeGrafter"/>
</dbReference>
<dbReference type="SMART" id="SM00267">
    <property type="entry name" value="GGDEF"/>
    <property type="match status" value="1"/>
</dbReference>
<protein>
    <submittedName>
        <fullName evidence="2">Response regulator</fullName>
    </submittedName>
</protein>
<comment type="caution">
    <text evidence="2">The sequence shown here is derived from an EMBL/GenBank/DDBJ whole genome shotgun (WGS) entry which is preliminary data.</text>
</comment>
<dbReference type="CDD" id="cd01949">
    <property type="entry name" value="GGDEF"/>
    <property type="match status" value="1"/>
</dbReference>
<gene>
    <name evidence="2" type="ORF">OSCT_0774</name>
</gene>
<dbReference type="Pfam" id="PF13188">
    <property type="entry name" value="PAS_8"/>
    <property type="match status" value="1"/>
</dbReference>
<keyword evidence="3" id="KW-1185">Reference proteome</keyword>
<sequence>MYESVERLIMLGARLLIEQTSALVALLDAEGGVMEANPRLRQILAAHPELHSILDLLEPNSRRRFHTLLTSAQTGNPAGPVTLNVSETPTAIPQSYRAILTLVAPGQYIFFAELIAPLDQLAAEEYIQITSQLATATRSLQKTSHELAKKQHELEEALATSEHIARTDDLTGLLNRRSIMLILGNEADRVRRYQSQLSILMIDIDHFKQVNDRYGHLMGDQVLRECAGLLRRSIRAIDHLGRYGGEEFLCILPMTSEGAAVDLAERLNRDIAHLRFFANELVSFNVTISVGVSEMRMDQDTPDRLLARADAALYAAKAKGRNCVVVGN</sequence>
<evidence type="ECO:0000313" key="3">
    <source>
        <dbReference type="Proteomes" id="UP000054010"/>
    </source>
</evidence>
<dbReference type="eggNOG" id="COG3706">
    <property type="taxonomic scope" value="Bacteria"/>
</dbReference>
<dbReference type="AlphaFoldDB" id="E1IBS3"/>
<dbReference type="Pfam" id="PF00990">
    <property type="entry name" value="GGDEF"/>
    <property type="match status" value="1"/>
</dbReference>
<dbReference type="Proteomes" id="UP000054010">
    <property type="component" value="Unassembled WGS sequence"/>
</dbReference>
<dbReference type="OrthoDB" id="9759607at2"/>
<dbReference type="PANTHER" id="PTHR45138">
    <property type="entry name" value="REGULATORY COMPONENTS OF SENSORY TRANSDUCTION SYSTEM"/>
    <property type="match status" value="1"/>
</dbReference>
<dbReference type="InterPro" id="IPR043128">
    <property type="entry name" value="Rev_trsase/Diguanyl_cyclase"/>
</dbReference>
<dbReference type="Gene3D" id="3.30.70.270">
    <property type="match status" value="1"/>
</dbReference>
<dbReference type="GO" id="GO:1902201">
    <property type="term" value="P:negative regulation of bacterial-type flagellum-dependent cell motility"/>
    <property type="evidence" value="ECO:0007669"/>
    <property type="project" value="TreeGrafter"/>
</dbReference>
<dbReference type="InterPro" id="IPR000014">
    <property type="entry name" value="PAS"/>
</dbReference>
<evidence type="ECO:0000313" key="2">
    <source>
        <dbReference type="EMBL" id="EFO81375.1"/>
    </source>
</evidence>
<evidence type="ECO:0000259" key="1">
    <source>
        <dbReference type="PROSITE" id="PS50887"/>
    </source>
</evidence>
<proteinExistence type="predicted"/>
<dbReference type="GO" id="GO:0052621">
    <property type="term" value="F:diguanylate cyclase activity"/>
    <property type="evidence" value="ECO:0007669"/>
    <property type="project" value="TreeGrafter"/>
</dbReference>
<dbReference type="PROSITE" id="PS50887">
    <property type="entry name" value="GGDEF"/>
    <property type="match status" value="1"/>
</dbReference>
<dbReference type="EMBL" id="ADVR01000014">
    <property type="protein sequence ID" value="EFO81375.1"/>
    <property type="molecule type" value="Genomic_DNA"/>
</dbReference>
<dbReference type="NCBIfam" id="TIGR00254">
    <property type="entry name" value="GGDEF"/>
    <property type="match status" value="1"/>
</dbReference>
<dbReference type="STRING" id="765420.OSCT_0774"/>
<dbReference type="FunFam" id="3.30.70.270:FF:000001">
    <property type="entry name" value="Diguanylate cyclase domain protein"/>
    <property type="match status" value="1"/>
</dbReference>
<dbReference type="PANTHER" id="PTHR45138:SF9">
    <property type="entry name" value="DIGUANYLATE CYCLASE DGCM-RELATED"/>
    <property type="match status" value="1"/>
</dbReference>
<name>E1IBS3_9CHLR</name>
<dbReference type="InterPro" id="IPR029787">
    <property type="entry name" value="Nucleotide_cyclase"/>
</dbReference>
<dbReference type="InterPro" id="IPR050469">
    <property type="entry name" value="Diguanylate_Cyclase"/>
</dbReference>
<reference evidence="2 3" key="1">
    <citation type="journal article" date="2011" name="J. Bacteriol.">
        <title>Draft genome sequence of the anoxygenic filamentous phototrophic bacterium Oscillochloris trichoides subsp. DG-6.</title>
        <authorList>
            <person name="Kuznetsov B.B."/>
            <person name="Ivanovsky R.N."/>
            <person name="Keppen O.I."/>
            <person name="Sukhacheva M.V."/>
            <person name="Bumazhkin B.K."/>
            <person name="Patutina E.O."/>
            <person name="Beletsky A.V."/>
            <person name="Mardanov A.V."/>
            <person name="Baslerov R.V."/>
            <person name="Panteleeva A.N."/>
            <person name="Kolganova T.V."/>
            <person name="Ravin N.V."/>
            <person name="Skryabin K.G."/>
        </authorList>
    </citation>
    <scope>NUCLEOTIDE SEQUENCE [LARGE SCALE GENOMIC DNA]</scope>
    <source>
        <strain evidence="2 3">DG-6</strain>
    </source>
</reference>